<evidence type="ECO:0000313" key="3">
    <source>
        <dbReference type="Proteomes" id="UP000689967"/>
    </source>
</evidence>
<dbReference type="CDD" id="cd04301">
    <property type="entry name" value="NAT_SF"/>
    <property type="match status" value="1"/>
</dbReference>
<proteinExistence type="predicted"/>
<organism evidence="2 3">
    <name type="scientific">Falsiroseomonas oleicola</name>
    <dbReference type="NCBI Taxonomy" id="2801474"/>
    <lineage>
        <taxon>Bacteria</taxon>
        <taxon>Pseudomonadati</taxon>
        <taxon>Pseudomonadota</taxon>
        <taxon>Alphaproteobacteria</taxon>
        <taxon>Acetobacterales</taxon>
        <taxon>Roseomonadaceae</taxon>
        <taxon>Falsiroseomonas</taxon>
    </lineage>
</organism>
<dbReference type="Pfam" id="PF24553">
    <property type="entry name" value="Rv0428c_C"/>
    <property type="match status" value="1"/>
</dbReference>
<dbReference type="PROSITE" id="PS51186">
    <property type="entry name" value="GNAT"/>
    <property type="match status" value="1"/>
</dbReference>
<reference evidence="2 3" key="1">
    <citation type="submission" date="2021-01" db="EMBL/GenBank/DDBJ databases">
        <title>Roseomonas sp. nov, a bacterium isolated from an oil production mixture in Yumen Oilfield.</title>
        <authorList>
            <person name="Wu D."/>
        </authorList>
    </citation>
    <scope>NUCLEOTIDE SEQUENCE [LARGE SCALE GENOMIC DNA]</scope>
    <source>
        <strain evidence="2 3">ROY-5-3</strain>
    </source>
</reference>
<accession>A0ABS6H707</accession>
<feature type="domain" description="N-acetyltransferase" evidence="1">
    <location>
        <begin position="117"/>
        <end position="249"/>
    </location>
</feature>
<dbReference type="EMBL" id="JAERQM010000003">
    <property type="protein sequence ID" value="MBU8544472.1"/>
    <property type="molecule type" value="Genomic_DNA"/>
</dbReference>
<dbReference type="Proteomes" id="UP000689967">
    <property type="component" value="Unassembled WGS sequence"/>
</dbReference>
<comment type="caution">
    <text evidence="2">The sequence shown here is derived from an EMBL/GenBank/DDBJ whole genome shotgun (WGS) entry which is preliminary data.</text>
</comment>
<gene>
    <name evidence="2" type="ORF">JJQ90_12200</name>
</gene>
<dbReference type="InterPro" id="IPR056935">
    <property type="entry name" value="Rv0428c-like_C"/>
</dbReference>
<protein>
    <submittedName>
        <fullName evidence="2">GNAT family N-acetyltransferase</fullName>
    </submittedName>
</protein>
<name>A0ABS6H707_9PROT</name>
<keyword evidence="3" id="KW-1185">Reference proteome</keyword>
<evidence type="ECO:0000313" key="2">
    <source>
        <dbReference type="EMBL" id="MBU8544472.1"/>
    </source>
</evidence>
<dbReference type="InterPro" id="IPR000182">
    <property type="entry name" value="GNAT_dom"/>
</dbReference>
<dbReference type="RefSeq" id="WP_216875764.1">
    <property type="nucleotide sequence ID" value="NZ_JAERQM010000003.1"/>
</dbReference>
<evidence type="ECO:0000259" key="1">
    <source>
        <dbReference type="PROSITE" id="PS51186"/>
    </source>
</evidence>
<sequence>MTAPPTLLEIEQATLSAVPAPILAFDGPFVVRRFLGGTGRANAACGLDPGPDPELPARIARIEAFYASAGQVCRFRSTALDPEGLAGLLQARGYTAHDESQVITGPLAGFARSDPDARILSGPEPDWMEVVATAEHQSEARRAEKARMAELLGVPAAWVLLMVDGQAAASAFVTAQGRCAGLFDLAVRPEFRRRGLGQRVMAAAGAWAAGQGADWAYAQVSCANAASLAMNAGLGLREQYRYVYWLKRG</sequence>